<accession>A0A010ZUC4</accession>
<dbReference type="PATRIC" id="fig|927661.3.peg.1850"/>
<dbReference type="RefSeq" id="WP_051569958.1">
    <property type="nucleotide sequence ID" value="NZ_KK073874.1"/>
</dbReference>
<reference evidence="2 3" key="1">
    <citation type="submission" date="2013-07" db="EMBL/GenBank/DDBJ databases">
        <authorList>
            <consortium name="DOE Joint Genome Institute"/>
            <person name="Eisen J."/>
            <person name="Huntemann M."/>
            <person name="Han J."/>
            <person name="Chen A."/>
            <person name="Kyrpides N."/>
            <person name="Mavromatis K."/>
            <person name="Markowitz V."/>
            <person name="Palaniappan K."/>
            <person name="Ivanova N."/>
            <person name="Schaumberg A."/>
            <person name="Pati A."/>
            <person name="Liolios K."/>
            <person name="Nordberg H.P."/>
            <person name="Cantor M.N."/>
            <person name="Hua S.X."/>
            <person name="Woyke T."/>
        </authorList>
    </citation>
    <scope>NUCLEOTIDE SEQUENCE [LARGE SCALE GENOMIC DNA]</scope>
    <source>
        <strain evidence="2 3">DSM 44712</strain>
    </source>
</reference>
<keyword evidence="3" id="KW-1185">Reference proteome</keyword>
<dbReference type="OrthoDB" id="4188495at2"/>
<sequence>MTDPFADLENEVALDRVGTRGALLDRALRGYVPLRKEFVQLHDKADDGTRGSVLGQLLADRQERALDALLLLHALWPAIDGDAEPLPMSQWALMLTTDHGGECTPNAASKAFTELEKRGLVRRESVGRGTRITPCREDGSGDDWENPGTNPSDRYFTVPHLYWIDPIVDGSTPADALRLPGKAMLLIALKETQDPGKPGRFSVAAARGEEWYGISERSVERGYGELRKAKLLAERTQRVRNPKASNGIQTICWRAPTQGFSTDDRAKLQAEAVSKARAKITARAKSGPVKPTPEPDAKPKPKPKPTRKGKPNLQRIRPVRRSRRTAPDPGTAAAANHREEEVNG</sequence>
<protein>
    <submittedName>
        <fullName evidence="2">Uncharacterized protein</fullName>
    </submittedName>
</protein>
<organism evidence="2 3">
    <name type="scientific">Cryptosporangium arvum DSM 44712</name>
    <dbReference type="NCBI Taxonomy" id="927661"/>
    <lineage>
        <taxon>Bacteria</taxon>
        <taxon>Bacillati</taxon>
        <taxon>Actinomycetota</taxon>
        <taxon>Actinomycetes</taxon>
        <taxon>Cryptosporangiales</taxon>
        <taxon>Cryptosporangiaceae</taxon>
        <taxon>Cryptosporangium</taxon>
    </lineage>
</organism>
<comment type="caution">
    <text evidence="2">The sequence shown here is derived from an EMBL/GenBank/DDBJ whole genome shotgun (WGS) entry which is preliminary data.</text>
</comment>
<evidence type="ECO:0000256" key="1">
    <source>
        <dbReference type="SAM" id="MobiDB-lite"/>
    </source>
</evidence>
<dbReference type="AlphaFoldDB" id="A0A010ZUC4"/>
<feature type="region of interest" description="Disordered" evidence="1">
    <location>
        <begin position="274"/>
        <end position="344"/>
    </location>
</feature>
<gene>
    <name evidence="2" type="ORF">CryarDRAFT_1884</name>
</gene>
<dbReference type="EMBL" id="JFBT01000001">
    <property type="protein sequence ID" value="EXG80792.1"/>
    <property type="molecule type" value="Genomic_DNA"/>
</dbReference>
<proteinExistence type="predicted"/>
<evidence type="ECO:0000313" key="3">
    <source>
        <dbReference type="Proteomes" id="UP000021053"/>
    </source>
</evidence>
<feature type="compositionally biased region" description="Basic residues" evidence="1">
    <location>
        <begin position="300"/>
        <end position="310"/>
    </location>
</feature>
<dbReference type="HOGENOM" id="CLU_805899_0_0_11"/>
<name>A0A010ZUC4_9ACTN</name>
<dbReference type="Proteomes" id="UP000021053">
    <property type="component" value="Unassembled WGS sequence"/>
</dbReference>
<evidence type="ECO:0000313" key="2">
    <source>
        <dbReference type="EMBL" id="EXG80792.1"/>
    </source>
</evidence>